<dbReference type="EMBL" id="QPID01000004">
    <property type="protein sequence ID" value="RCU50444.1"/>
    <property type="molecule type" value="Genomic_DNA"/>
</dbReference>
<organism evidence="1 2">
    <name type="scientific">Corallincola holothuriorum</name>
    <dbReference type="NCBI Taxonomy" id="2282215"/>
    <lineage>
        <taxon>Bacteria</taxon>
        <taxon>Pseudomonadati</taxon>
        <taxon>Pseudomonadota</taxon>
        <taxon>Gammaproteobacteria</taxon>
        <taxon>Alteromonadales</taxon>
        <taxon>Psychromonadaceae</taxon>
        <taxon>Corallincola</taxon>
    </lineage>
</organism>
<proteinExistence type="predicted"/>
<name>A0A368NLE0_9GAMM</name>
<protein>
    <submittedName>
        <fullName evidence="1">Uncharacterized protein</fullName>
    </submittedName>
</protein>
<sequence length="95" mass="11005">MMDVMNHYISENLVKILDLLSGCWSIKHYQLVHHGWVCTIQNLDNWPKEAPLLFFLHSEQGCVRVCESNQVDSKVFADNLREPAEIAMVINQHVL</sequence>
<evidence type="ECO:0000313" key="2">
    <source>
        <dbReference type="Proteomes" id="UP000252558"/>
    </source>
</evidence>
<comment type="caution">
    <text evidence="1">The sequence shown here is derived from an EMBL/GenBank/DDBJ whole genome shotgun (WGS) entry which is preliminary data.</text>
</comment>
<dbReference type="Proteomes" id="UP000252558">
    <property type="component" value="Unassembled WGS sequence"/>
</dbReference>
<reference evidence="1 2" key="1">
    <citation type="submission" date="2018-07" db="EMBL/GenBank/DDBJ databases">
        <title>Corallincola holothuriorum sp. nov., a new facultative anaerobe isolated from sea cucumber Apostichopus japonicus.</title>
        <authorList>
            <person name="Xia H."/>
        </authorList>
    </citation>
    <scope>NUCLEOTIDE SEQUENCE [LARGE SCALE GENOMIC DNA]</scope>
    <source>
        <strain evidence="1 2">C4</strain>
    </source>
</reference>
<dbReference type="AlphaFoldDB" id="A0A368NLE0"/>
<accession>A0A368NLE0</accession>
<evidence type="ECO:0000313" key="1">
    <source>
        <dbReference type="EMBL" id="RCU50444.1"/>
    </source>
</evidence>
<gene>
    <name evidence="1" type="ORF">DU002_08455</name>
</gene>
<keyword evidence="2" id="KW-1185">Reference proteome</keyword>